<evidence type="ECO:0000256" key="4">
    <source>
        <dbReference type="ARBA" id="ARBA00023163"/>
    </source>
</evidence>
<accession>A0ABR9E6X7</accession>
<gene>
    <name evidence="6" type="ORF">PAUR_a3818</name>
</gene>
<name>A0ABR9E6X7_9GAMM</name>
<dbReference type="InterPro" id="IPR036390">
    <property type="entry name" value="WH_DNA-bd_sf"/>
</dbReference>
<dbReference type="SUPFAM" id="SSF46785">
    <property type="entry name" value="Winged helix' DNA-binding domain"/>
    <property type="match status" value="1"/>
</dbReference>
<dbReference type="InterPro" id="IPR000847">
    <property type="entry name" value="LysR_HTH_N"/>
</dbReference>
<evidence type="ECO:0000256" key="3">
    <source>
        <dbReference type="ARBA" id="ARBA00023125"/>
    </source>
</evidence>
<evidence type="ECO:0000256" key="1">
    <source>
        <dbReference type="ARBA" id="ARBA00009437"/>
    </source>
</evidence>
<protein>
    <recommendedName>
        <fullName evidence="5">HTH lysR-type domain-containing protein</fullName>
    </recommendedName>
</protein>
<keyword evidence="3" id="KW-0238">DNA-binding</keyword>
<evidence type="ECO:0000313" key="6">
    <source>
        <dbReference type="EMBL" id="MBE0366748.1"/>
    </source>
</evidence>
<reference evidence="6 7" key="1">
    <citation type="submission" date="2015-03" db="EMBL/GenBank/DDBJ databases">
        <title>Genome sequence of Pseudoalteromonas aurantia.</title>
        <authorList>
            <person name="Xie B.-B."/>
            <person name="Rong J.-C."/>
            <person name="Qin Q.-L."/>
            <person name="Zhang Y.-Z."/>
        </authorList>
    </citation>
    <scope>NUCLEOTIDE SEQUENCE [LARGE SCALE GENOMIC DNA]</scope>
    <source>
        <strain evidence="6 7">208</strain>
    </source>
</reference>
<evidence type="ECO:0000259" key="5">
    <source>
        <dbReference type="PROSITE" id="PS50931"/>
    </source>
</evidence>
<dbReference type="Gene3D" id="3.40.190.290">
    <property type="match status" value="1"/>
</dbReference>
<dbReference type="InterPro" id="IPR036388">
    <property type="entry name" value="WH-like_DNA-bd_sf"/>
</dbReference>
<dbReference type="EMBL" id="AQGV01000010">
    <property type="protein sequence ID" value="MBE0366748.1"/>
    <property type="molecule type" value="Genomic_DNA"/>
</dbReference>
<dbReference type="RefSeq" id="WP_192506251.1">
    <property type="nucleotide sequence ID" value="NZ_AQGV01000010.1"/>
</dbReference>
<evidence type="ECO:0000256" key="2">
    <source>
        <dbReference type="ARBA" id="ARBA00023015"/>
    </source>
</evidence>
<proteinExistence type="inferred from homology"/>
<dbReference type="PROSITE" id="PS50931">
    <property type="entry name" value="HTH_LYSR"/>
    <property type="match status" value="1"/>
</dbReference>
<dbReference type="SUPFAM" id="SSF53850">
    <property type="entry name" value="Periplasmic binding protein-like II"/>
    <property type="match status" value="1"/>
</dbReference>
<evidence type="ECO:0000313" key="7">
    <source>
        <dbReference type="Proteomes" id="UP000615755"/>
    </source>
</evidence>
<dbReference type="Gene3D" id="1.10.10.10">
    <property type="entry name" value="Winged helix-like DNA-binding domain superfamily/Winged helix DNA-binding domain"/>
    <property type="match status" value="1"/>
</dbReference>
<dbReference type="Pfam" id="PF00126">
    <property type="entry name" value="HTH_1"/>
    <property type="match status" value="1"/>
</dbReference>
<feature type="domain" description="HTH lysR-type" evidence="5">
    <location>
        <begin position="1"/>
        <end position="59"/>
    </location>
</feature>
<dbReference type="Proteomes" id="UP000615755">
    <property type="component" value="Unassembled WGS sequence"/>
</dbReference>
<dbReference type="PANTHER" id="PTHR30537">
    <property type="entry name" value="HTH-TYPE TRANSCRIPTIONAL REGULATOR"/>
    <property type="match status" value="1"/>
</dbReference>
<comment type="caution">
    <text evidence="6">The sequence shown here is derived from an EMBL/GenBank/DDBJ whole genome shotgun (WGS) entry which is preliminary data.</text>
</comment>
<dbReference type="Pfam" id="PF03466">
    <property type="entry name" value="LysR_substrate"/>
    <property type="match status" value="1"/>
</dbReference>
<keyword evidence="4" id="KW-0804">Transcription</keyword>
<dbReference type="CDD" id="cd08422">
    <property type="entry name" value="PBP2_CrgA_like"/>
    <property type="match status" value="1"/>
</dbReference>
<dbReference type="InterPro" id="IPR005119">
    <property type="entry name" value="LysR_subst-bd"/>
</dbReference>
<keyword evidence="2" id="KW-0805">Transcription regulation</keyword>
<organism evidence="6 7">
    <name type="scientific">Pseudoalteromonas aurantia 208</name>
    <dbReference type="NCBI Taxonomy" id="1314867"/>
    <lineage>
        <taxon>Bacteria</taxon>
        <taxon>Pseudomonadati</taxon>
        <taxon>Pseudomonadota</taxon>
        <taxon>Gammaproteobacteria</taxon>
        <taxon>Alteromonadales</taxon>
        <taxon>Pseudoalteromonadaceae</taxon>
        <taxon>Pseudoalteromonas</taxon>
    </lineage>
</organism>
<keyword evidence="7" id="KW-1185">Reference proteome</keyword>
<comment type="similarity">
    <text evidence="1">Belongs to the LysR transcriptional regulatory family.</text>
</comment>
<dbReference type="InterPro" id="IPR058163">
    <property type="entry name" value="LysR-type_TF_proteobact-type"/>
</dbReference>
<dbReference type="PANTHER" id="PTHR30537:SF5">
    <property type="entry name" value="HTH-TYPE TRANSCRIPTIONAL ACTIVATOR TTDR-RELATED"/>
    <property type="match status" value="1"/>
</dbReference>
<sequence length="297" mass="33432">MDWLTATRSFIALAEHESFTLAAEHEGVSASAMSKRIDWIEKQLGISLFTRTTRLVKLTTAGHSFLPKANAVLIQFDAMINHSDEATKVPSGTLKIAATLAVGSHILLPHIQTFLAKYSQVTIQLNVLNPGALPDLRNDLVITRQFEQFDSAAHKGTRLLDYQMHLFASPDYIEHHAEVQSIDDLAQHKMLLSNYYQKKGHIELSCGSRFLFNNYNFVSDNLDSILEAAIQGMGLIFISPSYIQKQLHEGTLVPLLPKLRSATKQLWAYYPKSTFVPLNTRLFIDHLKQQLTHSVSF</sequence>